<protein>
    <recommendedName>
        <fullName evidence="2">Tetratrico peptide repeat group 5 domain-containing protein</fullName>
    </recommendedName>
</protein>
<dbReference type="RefSeq" id="WP_153411261.1">
    <property type="nucleotide sequence ID" value="NZ_WEGK01000007.1"/>
</dbReference>
<evidence type="ECO:0000313" key="3">
    <source>
        <dbReference type="EMBL" id="MQY20494.1"/>
    </source>
</evidence>
<dbReference type="InterPro" id="IPR019734">
    <property type="entry name" value="TPR_rpt"/>
</dbReference>
<gene>
    <name evidence="3" type="ORF">NRB20_35990</name>
</gene>
<evidence type="ECO:0000256" key="1">
    <source>
        <dbReference type="PROSITE-ProRule" id="PRU00339"/>
    </source>
</evidence>
<dbReference type="Pfam" id="PF12688">
    <property type="entry name" value="TPR_5"/>
    <property type="match status" value="1"/>
</dbReference>
<dbReference type="OrthoDB" id="4568954at2"/>
<reference evidence="3 4" key="1">
    <citation type="submission" date="2019-10" db="EMBL/GenBank/DDBJ databases">
        <title>Nocardia macrotermitis sp. nov. and Nocardia aurantia sp. nov., isolated from the gut of fungus growing-termite Macrotermes natalensis.</title>
        <authorList>
            <person name="Benndorf R."/>
            <person name="Schwitalla J."/>
            <person name="Martin K."/>
            <person name="De Beer W."/>
            <person name="Kaster A.-K."/>
            <person name="Vollmers J."/>
            <person name="Poulsen M."/>
            <person name="Beemelmanns C."/>
        </authorList>
    </citation>
    <scope>NUCLEOTIDE SEQUENCE [LARGE SCALE GENOMIC DNA]</scope>
    <source>
        <strain evidence="3 4">RB20</strain>
    </source>
</reference>
<dbReference type="Pfam" id="PF13424">
    <property type="entry name" value="TPR_12"/>
    <property type="match status" value="1"/>
</dbReference>
<name>A0A7K0D6M9_9NOCA</name>
<dbReference type="AlphaFoldDB" id="A0A7K0D6M9"/>
<comment type="caution">
    <text evidence="3">The sequence shown here is derived from an EMBL/GenBank/DDBJ whole genome shotgun (WGS) entry which is preliminary data.</text>
</comment>
<evidence type="ECO:0000313" key="4">
    <source>
        <dbReference type="Proteomes" id="UP000438448"/>
    </source>
</evidence>
<evidence type="ECO:0000259" key="2">
    <source>
        <dbReference type="Pfam" id="PF12688"/>
    </source>
</evidence>
<dbReference type="InterPro" id="IPR041656">
    <property type="entry name" value="TPR_5"/>
</dbReference>
<feature type="domain" description="Tetratrico peptide repeat group 5" evidence="2">
    <location>
        <begin position="47"/>
        <end position="151"/>
    </location>
</feature>
<dbReference type="InterPro" id="IPR011990">
    <property type="entry name" value="TPR-like_helical_dom_sf"/>
</dbReference>
<dbReference type="PROSITE" id="PS50005">
    <property type="entry name" value="TPR"/>
    <property type="match status" value="1"/>
</dbReference>
<sequence length="501" mass="53756">MTDAESDGRESLQAGAAAYQRGDAAGALRIFEDVARDASGRIRLSAMVNAARMADEVGDHQRAVTWFRTALDAMPDDVGAMRPTALVNLSQALQHLGDLDGAQAALDEARTLLTDDPDEGQLRVACLLSSTAVAIHRQQWAEAIDLATESLDAAMYFAPNRAGNPLMNLAAAYFETGRGELALDFAGQALEAFAAAEDHNGVAETQQNLAIMHLRSGRVDDAREPLTASQAYFERSGLGPRIGIGLKAQGFVAELDGSHARAYALFEQSMTQFVAAGAVLEAAEARIRLASAAFTLGRSDEAGRLFAESFEVFARHGLGLHCAQVDFWYAQLLEATLDDARPDPHRLAQALLLAVPSALAIDAVRYTFPSGEQRHRWNSELAEPAMRSAFRLAARAGDARLVADLIETRCAGATVKFTDLEPGAPAAHWDMPEPPDPPDSLAGPLTLAAALAEVAAGEGIPISPLPQLRYEPDGHVVLADYIAEAERRYGRRIRDDRVLTL</sequence>
<dbReference type="Proteomes" id="UP000438448">
    <property type="component" value="Unassembled WGS sequence"/>
</dbReference>
<dbReference type="SMART" id="SM00028">
    <property type="entry name" value="TPR"/>
    <property type="match status" value="5"/>
</dbReference>
<organism evidence="3 4">
    <name type="scientific">Nocardia macrotermitis</name>
    <dbReference type="NCBI Taxonomy" id="2585198"/>
    <lineage>
        <taxon>Bacteria</taxon>
        <taxon>Bacillati</taxon>
        <taxon>Actinomycetota</taxon>
        <taxon>Actinomycetes</taxon>
        <taxon>Mycobacteriales</taxon>
        <taxon>Nocardiaceae</taxon>
        <taxon>Nocardia</taxon>
    </lineage>
</organism>
<dbReference type="Gene3D" id="1.25.40.10">
    <property type="entry name" value="Tetratricopeptide repeat domain"/>
    <property type="match status" value="2"/>
</dbReference>
<accession>A0A7K0D6M9</accession>
<dbReference type="EMBL" id="WEGK01000007">
    <property type="protein sequence ID" value="MQY20494.1"/>
    <property type="molecule type" value="Genomic_DNA"/>
</dbReference>
<proteinExistence type="predicted"/>
<keyword evidence="1" id="KW-0802">TPR repeat</keyword>
<feature type="repeat" description="TPR" evidence="1">
    <location>
        <begin position="44"/>
        <end position="77"/>
    </location>
</feature>
<dbReference type="SUPFAM" id="SSF48452">
    <property type="entry name" value="TPR-like"/>
    <property type="match status" value="2"/>
</dbReference>
<keyword evidence="4" id="KW-1185">Reference proteome</keyword>